<proteinExistence type="predicted"/>
<dbReference type="PROSITE" id="PS51898">
    <property type="entry name" value="TYR_RECOMBINASE"/>
    <property type="match status" value="1"/>
</dbReference>
<dbReference type="Gene3D" id="1.10.443.10">
    <property type="entry name" value="Intergrase catalytic core"/>
    <property type="match status" value="1"/>
</dbReference>
<dbReference type="InterPro" id="IPR050090">
    <property type="entry name" value="Tyrosine_recombinase_XerCD"/>
</dbReference>
<dbReference type="Pfam" id="PF00589">
    <property type="entry name" value="Phage_integrase"/>
    <property type="match status" value="1"/>
</dbReference>
<dbReference type="AlphaFoldDB" id="A0A897MSP9"/>
<reference evidence="6" key="1">
    <citation type="submission" date="2020-11" db="EMBL/GenBank/DDBJ databases">
        <title>Carbohydrate-dependent, anaerobic sulfur respiration: A novel catabolism in halophilic archaea.</title>
        <authorList>
            <person name="Sorokin D.Y."/>
            <person name="Messina E."/>
            <person name="Smedile F."/>
            <person name="La Cono V."/>
            <person name="Hallsworth J.E."/>
            <person name="Yakimov M.M."/>
        </authorList>
    </citation>
    <scope>NUCLEOTIDE SEQUENCE</scope>
    <source>
        <strain evidence="6">AArc-S</strain>
    </source>
</reference>
<evidence type="ECO:0000259" key="5">
    <source>
        <dbReference type="PROSITE" id="PS51898"/>
    </source>
</evidence>
<dbReference type="InterPro" id="IPR002104">
    <property type="entry name" value="Integrase_catalytic"/>
</dbReference>
<feature type="compositionally biased region" description="Basic and acidic residues" evidence="4">
    <location>
        <begin position="13"/>
        <end position="27"/>
    </location>
</feature>
<evidence type="ECO:0000256" key="3">
    <source>
        <dbReference type="ARBA" id="ARBA00023172"/>
    </source>
</evidence>
<dbReference type="GeneID" id="70685693"/>
<dbReference type="SUPFAM" id="SSF56349">
    <property type="entry name" value="DNA breaking-rejoining enzymes"/>
    <property type="match status" value="1"/>
</dbReference>
<dbReference type="Pfam" id="PF02899">
    <property type="entry name" value="Phage_int_SAM_1"/>
    <property type="match status" value="1"/>
</dbReference>
<keyword evidence="2" id="KW-0238">DNA-binding</keyword>
<dbReference type="InterPro" id="IPR013762">
    <property type="entry name" value="Integrase-like_cat_sf"/>
</dbReference>
<dbReference type="GO" id="GO:0006310">
    <property type="term" value="P:DNA recombination"/>
    <property type="evidence" value="ECO:0007669"/>
    <property type="project" value="UniProtKB-KW"/>
</dbReference>
<keyword evidence="1" id="KW-0229">DNA integration</keyword>
<name>A0A897MSP9_9EURY</name>
<dbReference type="Gene3D" id="1.10.150.130">
    <property type="match status" value="1"/>
</dbReference>
<protein>
    <submittedName>
        <fullName evidence="6">XerD/XerC family integrase</fullName>
    </submittedName>
</protein>
<dbReference type="CDD" id="cd00397">
    <property type="entry name" value="DNA_BRE_C"/>
    <property type="match status" value="1"/>
</dbReference>
<dbReference type="RefSeq" id="WP_238477562.1">
    <property type="nucleotide sequence ID" value="NZ_CP064786.1"/>
</dbReference>
<dbReference type="PANTHER" id="PTHR30349:SF41">
    <property type="entry name" value="INTEGRASE_RECOMBINASE PROTEIN MJ0367-RELATED"/>
    <property type="match status" value="1"/>
</dbReference>
<evidence type="ECO:0000313" key="6">
    <source>
        <dbReference type="EMBL" id="QSG03512.1"/>
    </source>
</evidence>
<evidence type="ECO:0000256" key="4">
    <source>
        <dbReference type="SAM" id="MobiDB-lite"/>
    </source>
</evidence>
<keyword evidence="3" id="KW-0233">DNA recombination</keyword>
<dbReference type="InterPro" id="IPR011010">
    <property type="entry name" value="DNA_brk_join_enz"/>
</dbReference>
<evidence type="ECO:0000256" key="2">
    <source>
        <dbReference type="ARBA" id="ARBA00023125"/>
    </source>
</evidence>
<organism evidence="6 7">
    <name type="scientific">Natranaeroarchaeum sulfidigenes</name>
    <dbReference type="NCBI Taxonomy" id="2784880"/>
    <lineage>
        <taxon>Archaea</taxon>
        <taxon>Methanobacteriati</taxon>
        <taxon>Methanobacteriota</taxon>
        <taxon>Stenosarchaea group</taxon>
        <taxon>Halobacteria</taxon>
        <taxon>Halobacteriales</taxon>
        <taxon>Natronoarchaeaceae</taxon>
        <taxon>Natranaeroarchaeum</taxon>
    </lineage>
</organism>
<accession>A0A897MSP9</accession>
<dbReference type="GO" id="GO:0015074">
    <property type="term" value="P:DNA integration"/>
    <property type="evidence" value="ECO:0007669"/>
    <property type="project" value="UniProtKB-KW"/>
</dbReference>
<dbReference type="PANTHER" id="PTHR30349">
    <property type="entry name" value="PHAGE INTEGRASE-RELATED"/>
    <property type="match status" value="1"/>
</dbReference>
<sequence length="340" mass="39779">MTGNQELEPLDPETAKEMYHREREGEVTERTLQAHHYRLVHFIRWCDEEDIDDMNDLSGRKLHEYRLWRKEDGDLNAVSLRTQLETLRVFIRFCETIDAVPSGLHEKILLPTLSNDDEQREEILRSEQAENVLEYLRRFEYASRTHVVLELLWHTGIRLGSIVALDLDDYDPEEKRLELRHRPETDTGLKNGSEGERLVALDPYVCEVLDDWIDRQRPEMTDENGREPLLTTQHGRLSGTTVRETVYKATRPCYYGYDCPHDRDPDGCEGVDYGSYSRCPSSVSPHSVRRGSITHHLSEDVPEKVVSDRMNVGQEVLDKHYDKRSEEVKVEQRREYLEGV</sequence>
<feature type="domain" description="Tyr recombinase" evidence="5">
    <location>
        <begin position="119"/>
        <end position="334"/>
    </location>
</feature>
<keyword evidence="7" id="KW-1185">Reference proteome</keyword>
<dbReference type="EMBL" id="CP064786">
    <property type="protein sequence ID" value="QSG03512.1"/>
    <property type="molecule type" value="Genomic_DNA"/>
</dbReference>
<dbReference type="InterPro" id="IPR004107">
    <property type="entry name" value="Integrase_SAM-like_N"/>
</dbReference>
<dbReference type="KEGG" id="hara:AArcS_2316"/>
<gene>
    <name evidence="6" type="primary">xerC9</name>
    <name evidence="6" type="ORF">AArcS_2316</name>
</gene>
<dbReference type="Proteomes" id="UP000663586">
    <property type="component" value="Chromosome"/>
</dbReference>
<feature type="region of interest" description="Disordered" evidence="4">
    <location>
        <begin position="1"/>
        <end position="27"/>
    </location>
</feature>
<dbReference type="GO" id="GO:0003677">
    <property type="term" value="F:DNA binding"/>
    <property type="evidence" value="ECO:0007669"/>
    <property type="project" value="UniProtKB-KW"/>
</dbReference>
<dbReference type="InterPro" id="IPR010998">
    <property type="entry name" value="Integrase_recombinase_N"/>
</dbReference>
<evidence type="ECO:0000256" key="1">
    <source>
        <dbReference type="ARBA" id="ARBA00022908"/>
    </source>
</evidence>
<evidence type="ECO:0000313" key="7">
    <source>
        <dbReference type="Proteomes" id="UP000663586"/>
    </source>
</evidence>